<reference evidence="2 3" key="1">
    <citation type="journal article" date="2022" name="G3 (Bethesda)">
        <title>Whole-genome sequence and methylome profiling of the almond [Prunus dulcis (Mill.) D.A. Webb] cultivar 'Nonpareil'.</title>
        <authorList>
            <person name="D'Amico-Willman K.M."/>
            <person name="Ouma W.Z."/>
            <person name="Meulia T."/>
            <person name="Sideli G.M."/>
            <person name="Gradziel T.M."/>
            <person name="Fresnedo-Ramirez J."/>
        </authorList>
    </citation>
    <scope>NUCLEOTIDE SEQUENCE [LARGE SCALE GENOMIC DNA]</scope>
    <source>
        <strain evidence="2">Clone GOH B32 T37-40</strain>
    </source>
</reference>
<dbReference type="Pfam" id="PF08268">
    <property type="entry name" value="FBA_3"/>
    <property type="match status" value="1"/>
</dbReference>
<dbReference type="Pfam" id="PF12937">
    <property type="entry name" value="F-box-like"/>
    <property type="match status" value="1"/>
</dbReference>
<comment type="caution">
    <text evidence="2">The sequence shown here is derived from an EMBL/GenBank/DDBJ whole genome shotgun (WGS) entry which is preliminary data.</text>
</comment>
<evidence type="ECO:0000259" key="1">
    <source>
        <dbReference type="SMART" id="SM00256"/>
    </source>
</evidence>
<evidence type="ECO:0000313" key="3">
    <source>
        <dbReference type="Proteomes" id="UP001054821"/>
    </source>
</evidence>
<feature type="domain" description="F-box" evidence="1">
    <location>
        <begin position="24"/>
        <end position="65"/>
    </location>
</feature>
<dbReference type="InterPro" id="IPR013187">
    <property type="entry name" value="F-box-assoc_dom_typ3"/>
</dbReference>
<keyword evidence="3" id="KW-1185">Reference proteome</keyword>
<protein>
    <recommendedName>
        <fullName evidence="1">F-box domain-containing protein</fullName>
    </recommendedName>
</protein>
<dbReference type="AlphaFoldDB" id="A0AAD4ZRR0"/>
<evidence type="ECO:0000313" key="2">
    <source>
        <dbReference type="EMBL" id="KAI5352989.1"/>
    </source>
</evidence>
<dbReference type="InterPro" id="IPR017451">
    <property type="entry name" value="F-box-assoc_interact_dom"/>
</dbReference>
<dbReference type="SUPFAM" id="SSF81383">
    <property type="entry name" value="F-box domain"/>
    <property type="match status" value="1"/>
</dbReference>
<dbReference type="CDD" id="cd22157">
    <property type="entry name" value="F-box_AtFBW1-like"/>
    <property type="match status" value="1"/>
</dbReference>
<gene>
    <name evidence="2" type="ORF">L3X38_005881</name>
</gene>
<dbReference type="InterPro" id="IPR050796">
    <property type="entry name" value="SCF_F-box_component"/>
</dbReference>
<dbReference type="Gene3D" id="1.20.1280.50">
    <property type="match status" value="1"/>
</dbReference>
<dbReference type="EMBL" id="JAJFAZ020000001">
    <property type="protein sequence ID" value="KAI5352989.1"/>
    <property type="molecule type" value="Genomic_DNA"/>
</dbReference>
<dbReference type="NCBIfam" id="TIGR01640">
    <property type="entry name" value="F_box_assoc_1"/>
    <property type="match status" value="1"/>
</dbReference>
<dbReference type="Proteomes" id="UP001054821">
    <property type="component" value="Chromosome 1"/>
</dbReference>
<accession>A0AAD4ZRR0</accession>
<proteinExistence type="predicted"/>
<name>A0AAD4ZRR0_PRUDU</name>
<dbReference type="SMART" id="SM00256">
    <property type="entry name" value="FBOX"/>
    <property type="match status" value="1"/>
</dbReference>
<dbReference type="InterPro" id="IPR036047">
    <property type="entry name" value="F-box-like_dom_sf"/>
</dbReference>
<dbReference type="InterPro" id="IPR001810">
    <property type="entry name" value="F-box_dom"/>
</dbReference>
<organism evidence="2 3">
    <name type="scientific">Prunus dulcis</name>
    <name type="common">Almond</name>
    <name type="synonym">Amygdalus dulcis</name>
    <dbReference type="NCBI Taxonomy" id="3755"/>
    <lineage>
        <taxon>Eukaryota</taxon>
        <taxon>Viridiplantae</taxon>
        <taxon>Streptophyta</taxon>
        <taxon>Embryophyta</taxon>
        <taxon>Tracheophyta</taxon>
        <taxon>Spermatophyta</taxon>
        <taxon>Magnoliopsida</taxon>
        <taxon>eudicotyledons</taxon>
        <taxon>Gunneridae</taxon>
        <taxon>Pentapetalae</taxon>
        <taxon>rosids</taxon>
        <taxon>fabids</taxon>
        <taxon>Rosales</taxon>
        <taxon>Rosaceae</taxon>
        <taxon>Amygdaloideae</taxon>
        <taxon>Amygdaleae</taxon>
        <taxon>Prunus</taxon>
    </lineage>
</organism>
<sequence>MLGLEPRTLPEGEAYHHDHPIPELPTEIIFSHILPRLPAKVLIRCRCVCTSWSSLIRSPSFVAACHNFRCNDSNKSITNFLFEKEKQRAKKKEKLRPRSSKHVFSSKIEQQGCIPTRVAKFSCKNLRKAFGFGHPHDVQNVWGLVCLSSPHGPVFMLNPSTRECTKLPLNEIKIEGYWPGFATYHFGYSPLSNEYKVLQFLYLHSKGLGKCHVGFNIITLGTSSWRPLQVDNGHLPFDALAYASVSYRRRSSGSVCLNGAVHWIYEKQKVIVAFDVRKETFRVMPLLQDYSQEFDDCDDKDNYHFYGSIANSYCRESAVVVEVGGMLGCVC</sequence>
<dbReference type="PANTHER" id="PTHR31672:SF13">
    <property type="entry name" value="F-BOX PROTEIN CPR30-LIKE"/>
    <property type="match status" value="1"/>
</dbReference>
<dbReference type="PANTHER" id="PTHR31672">
    <property type="entry name" value="BNACNNG10540D PROTEIN"/>
    <property type="match status" value="1"/>
</dbReference>